<dbReference type="GeneID" id="68358549"/>
<dbReference type="EMBL" id="JAIZPD010000012">
    <property type="protein sequence ID" value="KAH0959638.1"/>
    <property type="molecule type" value="Genomic_DNA"/>
</dbReference>
<keyword evidence="6" id="KW-1185">Reference proteome</keyword>
<protein>
    <submittedName>
        <fullName evidence="5">NmrA-like family domain-containing protein</fullName>
    </submittedName>
</protein>
<dbReference type="CDD" id="cd05251">
    <property type="entry name" value="NmrA_like_SDR_a"/>
    <property type="match status" value="1"/>
</dbReference>
<keyword evidence="2" id="KW-0521">NADP</keyword>
<dbReference type="Pfam" id="PF05368">
    <property type="entry name" value="NmrA"/>
    <property type="match status" value="1"/>
</dbReference>
<evidence type="ECO:0000313" key="6">
    <source>
        <dbReference type="Proteomes" id="UP000824596"/>
    </source>
</evidence>
<dbReference type="SUPFAM" id="SSF51735">
    <property type="entry name" value="NAD(P)-binding Rossmann-fold domains"/>
    <property type="match status" value="1"/>
</dbReference>
<evidence type="ECO:0000256" key="3">
    <source>
        <dbReference type="ARBA" id="ARBA00023002"/>
    </source>
</evidence>
<dbReference type="OrthoDB" id="300709at2759"/>
<keyword evidence="3" id="KW-0560">Oxidoreductase</keyword>
<comment type="caution">
    <text evidence="5">The sequence shown here is derived from an EMBL/GenBank/DDBJ whole genome shotgun (WGS) entry which is preliminary data.</text>
</comment>
<organism evidence="5 6">
    <name type="scientific">Hirsutella rhossiliensis</name>
    <dbReference type="NCBI Taxonomy" id="111463"/>
    <lineage>
        <taxon>Eukaryota</taxon>
        <taxon>Fungi</taxon>
        <taxon>Dikarya</taxon>
        <taxon>Ascomycota</taxon>
        <taxon>Pezizomycotina</taxon>
        <taxon>Sordariomycetes</taxon>
        <taxon>Hypocreomycetidae</taxon>
        <taxon>Hypocreales</taxon>
        <taxon>Ophiocordycipitaceae</taxon>
        <taxon>Hirsutella</taxon>
    </lineage>
</organism>
<dbReference type="InterPro" id="IPR008030">
    <property type="entry name" value="NmrA-like"/>
</dbReference>
<dbReference type="AlphaFoldDB" id="A0A9P8MNW6"/>
<dbReference type="PANTHER" id="PTHR42748:SF30">
    <property type="entry name" value="NMRA-LIKE DOMAIN-CONTAINING PROTEIN"/>
    <property type="match status" value="1"/>
</dbReference>
<dbReference type="Gene3D" id="3.90.25.10">
    <property type="entry name" value="UDP-galactose 4-epimerase, domain 1"/>
    <property type="match status" value="1"/>
</dbReference>
<sequence>MSPKKLVTVYGATGVQGGSVVDSLLQNKSHDFSLRAITRNPDSEKAKKLAARGVEVVKADGFHKDEVLEAFKGSWAVFVNTNTSDPALHRPGGITESGLGKLVVDAAFEAGVQYFVYSGLASATLTTHGAVSSEGFDEKYAVGEYAKIRGFKSVVIVSAGWYMENNLVREFAAEMGGFPFDVDDEGYLTFRAPRWGGTDEVPFISMEDDYGDLVHGVLLAPELYNGRFIHGISDKAKCEKMVSEFQKITGKKARYVPIDWKSIDTRGDPDLETVKAMFGFLQHSGGRYFGEVDDIGPARELKARATAAKGFPEELMTLERWMHKHYSP</sequence>
<accession>A0A9P8MNW6</accession>
<feature type="domain" description="NmrA-like" evidence="4">
    <location>
        <begin position="4"/>
        <end position="283"/>
    </location>
</feature>
<evidence type="ECO:0000256" key="2">
    <source>
        <dbReference type="ARBA" id="ARBA00022857"/>
    </source>
</evidence>
<dbReference type="RefSeq" id="XP_044717151.1">
    <property type="nucleotide sequence ID" value="XM_044867891.1"/>
</dbReference>
<dbReference type="InterPro" id="IPR051164">
    <property type="entry name" value="NmrA-like_oxidored"/>
</dbReference>
<dbReference type="GO" id="GO:0016491">
    <property type="term" value="F:oxidoreductase activity"/>
    <property type="evidence" value="ECO:0007669"/>
    <property type="project" value="UniProtKB-KW"/>
</dbReference>
<name>A0A9P8MNW6_9HYPO</name>
<dbReference type="InterPro" id="IPR036291">
    <property type="entry name" value="NAD(P)-bd_dom_sf"/>
</dbReference>
<dbReference type="PANTHER" id="PTHR42748">
    <property type="entry name" value="NITROGEN METABOLITE REPRESSION PROTEIN NMRA FAMILY MEMBER"/>
    <property type="match status" value="1"/>
</dbReference>
<proteinExistence type="inferred from homology"/>
<gene>
    <name evidence="5" type="ORF">HRG_09420</name>
</gene>
<dbReference type="GO" id="GO:0005634">
    <property type="term" value="C:nucleus"/>
    <property type="evidence" value="ECO:0007669"/>
    <property type="project" value="TreeGrafter"/>
</dbReference>
<evidence type="ECO:0000259" key="4">
    <source>
        <dbReference type="Pfam" id="PF05368"/>
    </source>
</evidence>
<dbReference type="Proteomes" id="UP000824596">
    <property type="component" value="Unassembled WGS sequence"/>
</dbReference>
<evidence type="ECO:0000313" key="5">
    <source>
        <dbReference type="EMBL" id="KAH0959638.1"/>
    </source>
</evidence>
<dbReference type="Gene3D" id="3.40.50.720">
    <property type="entry name" value="NAD(P)-binding Rossmann-like Domain"/>
    <property type="match status" value="1"/>
</dbReference>
<reference evidence="5" key="1">
    <citation type="submission" date="2021-09" db="EMBL/GenBank/DDBJ databases">
        <title>A high-quality genome of the endoparasitic fungus Hirsutella rhossiliensis with a comparison of Hirsutella genomes reveals transposable elements contributing to genome size variation.</title>
        <authorList>
            <person name="Lin R."/>
            <person name="Jiao Y."/>
            <person name="Sun X."/>
            <person name="Ling J."/>
            <person name="Xie B."/>
            <person name="Cheng X."/>
        </authorList>
    </citation>
    <scope>NUCLEOTIDE SEQUENCE</scope>
    <source>
        <strain evidence="5">HR02</strain>
    </source>
</reference>
<evidence type="ECO:0000256" key="1">
    <source>
        <dbReference type="ARBA" id="ARBA00006328"/>
    </source>
</evidence>
<comment type="similarity">
    <text evidence="1">Belongs to the NmrA-type oxidoreductase family.</text>
</comment>